<keyword evidence="2 3" id="KW-0802">TPR repeat</keyword>
<dbReference type="Pfam" id="PF13759">
    <property type="entry name" value="2OG-FeII_Oxy_5"/>
    <property type="match status" value="1"/>
</dbReference>
<dbReference type="PANTHER" id="PTHR44227:SF3">
    <property type="entry name" value="PROTEIN O-MANNOSYL-TRANSFERASE TMTC4"/>
    <property type="match status" value="1"/>
</dbReference>
<evidence type="ECO:0000313" key="5">
    <source>
        <dbReference type="Proteomes" id="UP000460561"/>
    </source>
</evidence>
<dbReference type="InterPro" id="IPR012668">
    <property type="entry name" value="CHP02466"/>
</dbReference>
<dbReference type="AlphaFoldDB" id="A0A845AHU9"/>
<evidence type="ECO:0000256" key="2">
    <source>
        <dbReference type="ARBA" id="ARBA00022803"/>
    </source>
</evidence>
<dbReference type="Gene3D" id="1.25.40.10">
    <property type="entry name" value="Tetratricopeptide repeat domain"/>
    <property type="match status" value="2"/>
</dbReference>
<dbReference type="Proteomes" id="UP000460561">
    <property type="component" value="Unassembled WGS sequence"/>
</dbReference>
<dbReference type="PROSITE" id="PS50005">
    <property type="entry name" value="TPR"/>
    <property type="match status" value="1"/>
</dbReference>
<evidence type="ECO:0000313" key="4">
    <source>
        <dbReference type="EMBL" id="MXP26688.1"/>
    </source>
</evidence>
<proteinExistence type="predicted"/>
<dbReference type="GO" id="GO:0035269">
    <property type="term" value="P:protein O-linked glycosylation via mannose"/>
    <property type="evidence" value="ECO:0007669"/>
    <property type="project" value="TreeGrafter"/>
</dbReference>
<comment type="caution">
    <text evidence="4">The sequence shown here is derived from an EMBL/GenBank/DDBJ whole genome shotgun (WGS) entry which is preliminary data.</text>
</comment>
<evidence type="ECO:0000256" key="1">
    <source>
        <dbReference type="ARBA" id="ARBA00022737"/>
    </source>
</evidence>
<dbReference type="RefSeq" id="WP_160739893.1">
    <property type="nucleotide sequence ID" value="NZ_WTYQ01000004.1"/>
</dbReference>
<dbReference type="InterPro" id="IPR052346">
    <property type="entry name" value="O-mannosyl-transferase_TMTC"/>
</dbReference>
<feature type="repeat" description="TPR" evidence="3">
    <location>
        <begin position="80"/>
        <end position="113"/>
    </location>
</feature>
<evidence type="ECO:0000256" key="3">
    <source>
        <dbReference type="PROSITE-ProRule" id="PRU00339"/>
    </source>
</evidence>
<dbReference type="Gene3D" id="2.60.120.620">
    <property type="entry name" value="q2cbj1_9rhob like domain"/>
    <property type="match status" value="1"/>
</dbReference>
<dbReference type="SUPFAM" id="SSF48452">
    <property type="entry name" value="TPR-like"/>
    <property type="match status" value="2"/>
</dbReference>
<dbReference type="GO" id="GO:0030968">
    <property type="term" value="P:endoplasmic reticulum unfolded protein response"/>
    <property type="evidence" value="ECO:0007669"/>
    <property type="project" value="TreeGrafter"/>
</dbReference>
<keyword evidence="5" id="KW-1185">Reference proteome</keyword>
<dbReference type="EMBL" id="WTYQ01000004">
    <property type="protein sequence ID" value="MXP26688.1"/>
    <property type="molecule type" value="Genomic_DNA"/>
</dbReference>
<sequence>METSLPLESDDWRALLSEGRDRKARGDTEAALALYHKAAALAPQEALPAHSLAALLGDLSRFSEAEDWAAKAVTKGGKAPESLLVLGRAQQGNARFDAAERSFEQAITARPDYFDAHHDLAQLRWMRTNDVAAASSALERQISAEPANAKLLELKARILLSADKVDDAGHFIQQAIIAAPDQPALHIFHSHIAARQKRPEAQLAAATQALQLNRSSQEAAKAALEALLHCGRAEEAEQLAIRILQAHPGDQGIVALLTTAWRIMGDTRYETFCTSPGLISAQMMDAPASAHDLPSYLADLKTALLKRHPWKSHPLDQSLRHGSQTQEDLTQSSDPVIATLFQGLKPLIAQHIAQLGTGPDPVRMRSNGRFRLGPAWSVALSPGGFHTDHVHPQGWMSCAFYVDLPQTIQQGREGWLAFGRPGIPTQPSLQPFQHIKPEPGMLAIFPSYMWHGTEVFSGDQKRLTVAFDILPGL</sequence>
<dbReference type="InterPro" id="IPR011990">
    <property type="entry name" value="TPR-like_helical_dom_sf"/>
</dbReference>
<reference evidence="4 5" key="1">
    <citation type="submission" date="2019-12" db="EMBL/GenBank/DDBJ databases">
        <title>Genomic-based taxomic classification of the family Erythrobacteraceae.</title>
        <authorList>
            <person name="Xu L."/>
        </authorList>
    </citation>
    <scope>NUCLEOTIDE SEQUENCE [LARGE SCALE GENOMIC DNA]</scope>
    <source>
        <strain evidence="4 5">DSM 18604</strain>
    </source>
</reference>
<dbReference type="OrthoDB" id="9783136at2"/>
<keyword evidence="1" id="KW-0677">Repeat</keyword>
<protein>
    <recommendedName>
        <fullName evidence="6">Tetratricopeptide repeat protein</fullName>
    </recommendedName>
</protein>
<dbReference type="SMART" id="SM00028">
    <property type="entry name" value="TPR"/>
    <property type="match status" value="3"/>
</dbReference>
<dbReference type="PANTHER" id="PTHR44227">
    <property type="match status" value="1"/>
</dbReference>
<dbReference type="Pfam" id="PF13432">
    <property type="entry name" value="TPR_16"/>
    <property type="match status" value="1"/>
</dbReference>
<gene>
    <name evidence="4" type="ORF">GRI39_11635</name>
</gene>
<name>A0A845AHU9_9SPHN</name>
<evidence type="ECO:0008006" key="6">
    <source>
        <dbReference type="Google" id="ProtNLM"/>
    </source>
</evidence>
<organism evidence="4 5">
    <name type="scientific">Altericroceibacterium indicum</name>
    <dbReference type="NCBI Taxonomy" id="374177"/>
    <lineage>
        <taxon>Bacteria</taxon>
        <taxon>Pseudomonadati</taxon>
        <taxon>Pseudomonadota</taxon>
        <taxon>Alphaproteobacteria</taxon>
        <taxon>Sphingomonadales</taxon>
        <taxon>Erythrobacteraceae</taxon>
        <taxon>Altericroceibacterium</taxon>
    </lineage>
</organism>
<dbReference type="InterPro" id="IPR019734">
    <property type="entry name" value="TPR_rpt"/>
</dbReference>
<dbReference type="GO" id="GO:0000030">
    <property type="term" value="F:mannosyltransferase activity"/>
    <property type="evidence" value="ECO:0007669"/>
    <property type="project" value="TreeGrafter"/>
</dbReference>
<accession>A0A845AHU9</accession>